<dbReference type="EMBL" id="VIEB01001426">
    <property type="protein sequence ID" value="TQD72291.1"/>
    <property type="molecule type" value="Genomic_DNA"/>
</dbReference>
<feature type="compositionally biased region" description="Low complexity" evidence="1">
    <location>
        <begin position="46"/>
        <end position="58"/>
    </location>
</feature>
<sequence>MSNLISNRRAASRGSQTPSSGGNVAATSTSDMATTSVPPVVPLEPTVSTATASSTSSVKHPILSARRTHQRPQTSEEAQTSGDASSIHGEGSLTSKLATSCLLLFFWCILV</sequence>
<reference evidence="2 3" key="1">
    <citation type="journal article" date="2019" name="G3 (Bethesda)">
        <title>Sequencing of a Wild Apple (Malus baccata) Genome Unravels the Differences Between Cultivated and Wild Apple Species Regarding Disease Resistance and Cold Tolerance.</title>
        <authorList>
            <person name="Chen X."/>
        </authorList>
    </citation>
    <scope>NUCLEOTIDE SEQUENCE [LARGE SCALE GENOMIC DNA]</scope>
    <source>
        <strain evidence="3">cv. Shandingzi</strain>
        <tissue evidence="2">Leaves</tissue>
    </source>
</reference>
<gene>
    <name evidence="2" type="ORF">C1H46_042195</name>
</gene>
<evidence type="ECO:0000313" key="3">
    <source>
        <dbReference type="Proteomes" id="UP000315295"/>
    </source>
</evidence>
<protein>
    <submittedName>
        <fullName evidence="2">Uncharacterized protein</fullName>
    </submittedName>
</protein>
<proteinExistence type="predicted"/>
<feature type="compositionally biased region" description="Low complexity" evidence="1">
    <location>
        <begin position="25"/>
        <end position="36"/>
    </location>
</feature>
<organism evidence="2 3">
    <name type="scientific">Malus baccata</name>
    <name type="common">Siberian crab apple</name>
    <name type="synonym">Pyrus baccata</name>
    <dbReference type="NCBI Taxonomy" id="106549"/>
    <lineage>
        <taxon>Eukaryota</taxon>
        <taxon>Viridiplantae</taxon>
        <taxon>Streptophyta</taxon>
        <taxon>Embryophyta</taxon>
        <taxon>Tracheophyta</taxon>
        <taxon>Spermatophyta</taxon>
        <taxon>Magnoliopsida</taxon>
        <taxon>eudicotyledons</taxon>
        <taxon>Gunneridae</taxon>
        <taxon>Pentapetalae</taxon>
        <taxon>rosids</taxon>
        <taxon>fabids</taxon>
        <taxon>Rosales</taxon>
        <taxon>Rosaceae</taxon>
        <taxon>Amygdaloideae</taxon>
        <taxon>Maleae</taxon>
        <taxon>Malus</taxon>
    </lineage>
</organism>
<evidence type="ECO:0000313" key="2">
    <source>
        <dbReference type="EMBL" id="TQD72291.1"/>
    </source>
</evidence>
<dbReference type="Proteomes" id="UP000315295">
    <property type="component" value="Unassembled WGS sequence"/>
</dbReference>
<comment type="caution">
    <text evidence="2">The sequence shown here is derived from an EMBL/GenBank/DDBJ whole genome shotgun (WGS) entry which is preliminary data.</text>
</comment>
<feature type="compositionally biased region" description="Polar residues" evidence="1">
    <location>
        <begin position="13"/>
        <end position="22"/>
    </location>
</feature>
<evidence type="ECO:0000256" key="1">
    <source>
        <dbReference type="SAM" id="MobiDB-lite"/>
    </source>
</evidence>
<feature type="region of interest" description="Disordered" evidence="1">
    <location>
        <begin position="1"/>
        <end position="90"/>
    </location>
</feature>
<accession>A0A540KDJ0</accession>
<dbReference type="AlphaFoldDB" id="A0A540KDJ0"/>
<name>A0A540KDJ0_MALBA</name>
<feature type="compositionally biased region" description="Polar residues" evidence="1">
    <location>
        <begin position="71"/>
        <end position="84"/>
    </location>
</feature>
<keyword evidence="3" id="KW-1185">Reference proteome</keyword>